<dbReference type="Pfam" id="PF00481">
    <property type="entry name" value="PP2C"/>
    <property type="match status" value="1"/>
</dbReference>
<comment type="cofactor">
    <cofactor evidence="2">
        <name>Mg(2+)</name>
        <dbReference type="ChEBI" id="CHEBI:18420"/>
    </cofactor>
</comment>
<organism evidence="14 15">
    <name type="scientific">Acorus gramineus</name>
    <name type="common">Dwarf sweet flag</name>
    <dbReference type="NCBI Taxonomy" id="55184"/>
    <lineage>
        <taxon>Eukaryota</taxon>
        <taxon>Viridiplantae</taxon>
        <taxon>Streptophyta</taxon>
        <taxon>Embryophyta</taxon>
        <taxon>Tracheophyta</taxon>
        <taxon>Spermatophyta</taxon>
        <taxon>Magnoliopsida</taxon>
        <taxon>Liliopsida</taxon>
        <taxon>Acoraceae</taxon>
        <taxon>Acorus</taxon>
    </lineage>
</organism>
<dbReference type="SMART" id="SM00332">
    <property type="entry name" value="PP2Cc"/>
    <property type="match status" value="1"/>
</dbReference>
<dbReference type="InterPro" id="IPR015655">
    <property type="entry name" value="PP2C"/>
</dbReference>
<keyword evidence="6" id="KW-0378">Hydrolase</keyword>
<dbReference type="AlphaFoldDB" id="A0AAV9ALX0"/>
<evidence type="ECO:0000259" key="13">
    <source>
        <dbReference type="PROSITE" id="PS51746"/>
    </source>
</evidence>
<dbReference type="InterPro" id="IPR001932">
    <property type="entry name" value="PPM-type_phosphatase-like_dom"/>
</dbReference>
<evidence type="ECO:0000256" key="7">
    <source>
        <dbReference type="ARBA" id="ARBA00022842"/>
    </source>
</evidence>
<protein>
    <recommendedName>
        <fullName evidence="4">protein-serine/threonine phosphatase</fullName>
        <ecNumber evidence="4">3.1.3.16</ecNumber>
    </recommendedName>
</protein>
<comment type="similarity">
    <text evidence="3">Belongs to the PP2C family.</text>
</comment>
<feature type="region of interest" description="Disordered" evidence="12">
    <location>
        <begin position="26"/>
        <end position="109"/>
    </location>
</feature>
<accession>A0AAV9ALX0</accession>
<comment type="cofactor">
    <cofactor evidence="1">
        <name>Mn(2+)</name>
        <dbReference type="ChEBI" id="CHEBI:29035"/>
    </cofactor>
</comment>
<keyword evidence="9" id="KW-0464">Manganese</keyword>
<evidence type="ECO:0000256" key="2">
    <source>
        <dbReference type="ARBA" id="ARBA00001946"/>
    </source>
</evidence>
<dbReference type="GO" id="GO:0004722">
    <property type="term" value="F:protein serine/threonine phosphatase activity"/>
    <property type="evidence" value="ECO:0007669"/>
    <property type="project" value="UniProtKB-EC"/>
</dbReference>
<keyword evidence="15" id="KW-1185">Reference proteome</keyword>
<feature type="compositionally biased region" description="Basic residues" evidence="12">
    <location>
        <begin position="54"/>
        <end position="64"/>
    </location>
</feature>
<evidence type="ECO:0000256" key="5">
    <source>
        <dbReference type="ARBA" id="ARBA00022723"/>
    </source>
</evidence>
<gene>
    <name evidence="14" type="ORF">QJS04_geneDACA010610</name>
</gene>
<feature type="compositionally biased region" description="Polar residues" evidence="12">
    <location>
        <begin position="85"/>
        <end position="108"/>
    </location>
</feature>
<dbReference type="SUPFAM" id="SSF81606">
    <property type="entry name" value="PP2C-like"/>
    <property type="match status" value="1"/>
</dbReference>
<comment type="catalytic activity">
    <reaction evidence="11">
        <text>O-phospho-L-threonyl-[protein] + H2O = L-threonyl-[protein] + phosphate</text>
        <dbReference type="Rhea" id="RHEA:47004"/>
        <dbReference type="Rhea" id="RHEA-COMP:11060"/>
        <dbReference type="Rhea" id="RHEA-COMP:11605"/>
        <dbReference type="ChEBI" id="CHEBI:15377"/>
        <dbReference type="ChEBI" id="CHEBI:30013"/>
        <dbReference type="ChEBI" id="CHEBI:43474"/>
        <dbReference type="ChEBI" id="CHEBI:61977"/>
        <dbReference type="EC" id="3.1.3.16"/>
    </reaction>
</comment>
<proteinExistence type="inferred from homology"/>
<feature type="compositionally biased region" description="Low complexity" evidence="12">
    <location>
        <begin position="67"/>
        <end position="84"/>
    </location>
</feature>
<name>A0AAV9ALX0_ACOGR</name>
<evidence type="ECO:0000313" key="15">
    <source>
        <dbReference type="Proteomes" id="UP001179952"/>
    </source>
</evidence>
<dbReference type="GO" id="GO:0009738">
    <property type="term" value="P:abscisic acid-activated signaling pathway"/>
    <property type="evidence" value="ECO:0007669"/>
    <property type="project" value="UniProtKB-ARBA"/>
</dbReference>
<keyword evidence="5" id="KW-0479">Metal-binding</keyword>
<dbReference type="CDD" id="cd00143">
    <property type="entry name" value="PP2Cc"/>
    <property type="match status" value="1"/>
</dbReference>
<evidence type="ECO:0000256" key="3">
    <source>
        <dbReference type="ARBA" id="ARBA00006702"/>
    </source>
</evidence>
<evidence type="ECO:0000256" key="10">
    <source>
        <dbReference type="ARBA" id="ARBA00047761"/>
    </source>
</evidence>
<evidence type="ECO:0000313" key="14">
    <source>
        <dbReference type="EMBL" id="KAK1265128.1"/>
    </source>
</evidence>
<dbReference type="PROSITE" id="PS51746">
    <property type="entry name" value="PPM_2"/>
    <property type="match status" value="1"/>
</dbReference>
<dbReference type="SMART" id="SM00331">
    <property type="entry name" value="PP2C_SIG"/>
    <property type="match status" value="1"/>
</dbReference>
<dbReference type="Gene3D" id="3.60.40.10">
    <property type="entry name" value="PPM-type phosphatase domain"/>
    <property type="match status" value="1"/>
</dbReference>
<dbReference type="EC" id="3.1.3.16" evidence="4"/>
<evidence type="ECO:0000256" key="12">
    <source>
        <dbReference type="SAM" id="MobiDB-lite"/>
    </source>
</evidence>
<evidence type="ECO:0000256" key="6">
    <source>
        <dbReference type="ARBA" id="ARBA00022801"/>
    </source>
</evidence>
<evidence type="ECO:0000256" key="1">
    <source>
        <dbReference type="ARBA" id="ARBA00001936"/>
    </source>
</evidence>
<comment type="catalytic activity">
    <reaction evidence="10">
        <text>O-phospho-L-seryl-[protein] + H2O = L-seryl-[protein] + phosphate</text>
        <dbReference type="Rhea" id="RHEA:20629"/>
        <dbReference type="Rhea" id="RHEA-COMP:9863"/>
        <dbReference type="Rhea" id="RHEA-COMP:11604"/>
        <dbReference type="ChEBI" id="CHEBI:15377"/>
        <dbReference type="ChEBI" id="CHEBI:29999"/>
        <dbReference type="ChEBI" id="CHEBI:43474"/>
        <dbReference type="ChEBI" id="CHEBI:83421"/>
        <dbReference type="EC" id="3.1.3.16"/>
    </reaction>
</comment>
<dbReference type="EMBL" id="JAUJYN010000008">
    <property type="protein sequence ID" value="KAK1265128.1"/>
    <property type="molecule type" value="Genomic_DNA"/>
</dbReference>
<dbReference type="PANTHER" id="PTHR47992">
    <property type="entry name" value="PROTEIN PHOSPHATASE"/>
    <property type="match status" value="1"/>
</dbReference>
<dbReference type="FunFam" id="3.60.40.10:FF:000044">
    <property type="entry name" value="probable protein phosphatase 2C 25"/>
    <property type="match status" value="1"/>
</dbReference>
<dbReference type="Proteomes" id="UP001179952">
    <property type="component" value="Unassembled WGS sequence"/>
</dbReference>
<comment type="caution">
    <text evidence="14">The sequence shown here is derived from an EMBL/GenBank/DDBJ whole genome shotgun (WGS) entry which is preliminary data.</text>
</comment>
<feature type="domain" description="PPM-type phosphatase" evidence="13">
    <location>
        <begin position="173"/>
        <end position="425"/>
    </location>
</feature>
<evidence type="ECO:0000256" key="8">
    <source>
        <dbReference type="ARBA" id="ARBA00022912"/>
    </source>
</evidence>
<keyword evidence="8" id="KW-0904">Protein phosphatase</keyword>
<dbReference type="InterPro" id="IPR036457">
    <property type="entry name" value="PPM-type-like_dom_sf"/>
</dbReference>
<reference evidence="14" key="1">
    <citation type="journal article" date="2023" name="Nat. Commun.">
        <title>Diploid and tetraploid genomes of Acorus and the evolution of monocots.</title>
        <authorList>
            <person name="Ma L."/>
            <person name="Liu K.W."/>
            <person name="Li Z."/>
            <person name="Hsiao Y.Y."/>
            <person name="Qi Y."/>
            <person name="Fu T."/>
            <person name="Tang G.D."/>
            <person name="Zhang D."/>
            <person name="Sun W.H."/>
            <person name="Liu D.K."/>
            <person name="Li Y."/>
            <person name="Chen G.Z."/>
            <person name="Liu X.D."/>
            <person name="Liao X.Y."/>
            <person name="Jiang Y.T."/>
            <person name="Yu X."/>
            <person name="Hao Y."/>
            <person name="Huang J."/>
            <person name="Zhao X.W."/>
            <person name="Ke S."/>
            <person name="Chen Y.Y."/>
            <person name="Wu W.L."/>
            <person name="Hsu J.L."/>
            <person name="Lin Y.F."/>
            <person name="Huang M.D."/>
            <person name="Li C.Y."/>
            <person name="Huang L."/>
            <person name="Wang Z.W."/>
            <person name="Zhao X."/>
            <person name="Zhong W.Y."/>
            <person name="Peng D.H."/>
            <person name="Ahmad S."/>
            <person name="Lan S."/>
            <person name="Zhang J.S."/>
            <person name="Tsai W.C."/>
            <person name="Van de Peer Y."/>
            <person name="Liu Z.J."/>
        </authorList>
    </citation>
    <scope>NUCLEOTIDE SEQUENCE</scope>
    <source>
        <strain evidence="14">SCP</strain>
    </source>
</reference>
<evidence type="ECO:0000256" key="11">
    <source>
        <dbReference type="ARBA" id="ARBA00048336"/>
    </source>
</evidence>
<keyword evidence="7" id="KW-0460">Magnesium</keyword>
<dbReference type="GO" id="GO:0046872">
    <property type="term" value="F:metal ion binding"/>
    <property type="evidence" value="ECO:0007669"/>
    <property type="project" value="UniProtKB-KW"/>
</dbReference>
<sequence>MFPIKKTYVTRKYLIIQKPTALNTRTKRVTRPSFDPVPPFIKRTTSSAPPPKNTQKKKKKKKKSNMALSVAMVAPSPSPVFSPSRITLSRRNSSSETLRSDGLPSSPSLLRFQKQPIGLRASASSDSGAVASEGVSGVLKRKRPSRIDIPAQKVVFDPATAKGPQEVEVETGRFAVCCKKGRRREAIEDRHSAVVDVDGDPKQAFFGVFDGHRGAKAAVFAAENLSKNIMCELMKGEGDNIEEAVKNGYLATDSKFLKEGTMGGTCCVTALILNEHLIVSNAGDCRAVVSRGGVAEALTSDHRPSREDEKERIESLGGYVDFCHGTWRVQGSLGVSRAIGDSQLKQWVIAEPETKIFRIQPETEFLILASDGLWDKVSNQEAVDIVHPFCVNSGSTSLLSACRKLTEISRTRGSVDDTTVMVIRLRHFI</sequence>
<evidence type="ECO:0000256" key="9">
    <source>
        <dbReference type="ARBA" id="ARBA00023211"/>
    </source>
</evidence>
<reference evidence="14" key="2">
    <citation type="submission" date="2023-06" db="EMBL/GenBank/DDBJ databases">
        <authorList>
            <person name="Ma L."/>
            <person name="Liu K.-W."/>
            <person name="Li Z."/>
            <person name="Hsiao Y.-Y."/>
            <person name="Qi Y."/>
            <person name="Fu T."/>
            <person name="Tang G."/>
            <person name="Zhang D."/>
            <person name="Sun W.-H."/>
            <person name="Liu D.-K."/>
            <person name="Li Y."/>
            <person name="Chen G.-Z."/>
            <person name="Liu X.-D."/>
            <person name="Liao X.-Y."/>
            <person name="Jiang Y.-T."/>
            <person name="Yu X."/>
            <person name="Hao Y."/>
            <person name="Huang J."/>
            <person name="Zhao X.-W."/>
            <person name="Ke S."/>
            <person name="Chen Y.-Y."/>
            <person name="Wu W.-L."/>
            <person name="Hsu J.-L."/>
            <person name="Lin Y.-F."/>
            <person name="Huang M.-D."/>
            <person name="Li C.-Y."/>
            <person name="Huang L."/>
            <person name="Wang Z.-W."/>
            <person name="Zhao X."/>
            <person name="Zhong W.-Y."/>
            <person name="Peng D.-H."/>
            <person name="Ahmad S."/>
            <person name="Lan S."/>
            <person name="Zhang J.-S."/>
            <person name="Tsai W.-C."/>
            <person name="Van De Peer Y."/>
            <person name="Liu Z.-J."/>
        </authorList>
    </citation>
    <scope>NUCLEOTIDE SEQUENCE</scope>
    <source>
        <strain evidence="14">SCP</strain>
        <tissue evidence="14">Leaves</tissue>
    </source>
</reference>
<evidence type="ECO:0000256" key="4">
    <source>
        <dbReference type="ARBA" id="ARBA00013081"/>
    </source>
</evidence>